<keyword evidence="3" id="KW-1185">Reference proteome</keyword>
<feature type="region of interest" description="Disordered" evidence="1">
    <location>
        <begin position="1"/>
        <end position="44"/>
    </location>
</feature>
<comment type="caution">
    <text evidence="2">The sequence shown here is derived from an EMBL/GenBank/DDBJ whole genome shotgun (WGS) entry which is preliminary data.</text>
</comment>
<name>A0ABD2P661_9CUCU</name>
<dbReference type="EMBL" id="JABFTP020000185">
    <property type="protein sequence ID" value="KAL3286368.1"/>
    <property type="molecule type" value="Genomic_DNA"/>
</dbReference>
<proteinExistence type="predicted"/>
<sequence>MEDSGIEDGGDQNGDNLKNSGSNSGRSSVGQSPTAPRVSSLDQLIQILGEQNHKPQINQEDSSVKLNIIPIDRLPIPGVKEKQPLVQWDSDESEEDIINFFPISRKESRIHQEISDTFSIEEMSISGGEDEDEEDLHLIPPQTDFTSFSCCKCSII</sequence>
<feature type="compositionally biased region" description="Acidic residues" evidence="1">
    <location>
        <begin position="1"/>
        <end position="10"/>
    </location>
</feature>
<protein>
    <submittedName>
        <fullName evidence="2">Uncharacterized protein</fullName>
    </submittedName>
</protein>
<organism evidence="2 3">
    <name type="scientific">Cryptolaemus montrouzieri</name>
    <dbReference type="NCBI Taxonomy" id="559131"/>
    <lineage>
        <taxon>Eukaryota</taxon>
        <taxon>Metazoa</taxon>
        <taxon>Ecdysozoa</taxon>
        <taxon>Arthropoda</taxon>
        <taxon>Hexapoda</taxon>
        <taxon>Insecta</taxon>
        <taxon>Pterygota</taxon>
        <taxon>Neoptera</taxon>
        <taxon>Endopterygota</taxon>
        <taxon>Coleoptera</taxon>
        <taxon>Polyphaga</taxon>
        <taxon>Cucujiformia</taxon>
        <taxon>Coccinelloidea</taxon>
        <taxon>Coccinellidae</taxon>
        <taxon>Scymninae</taxon>
        <taxon>Scymnini</taxon>
        <taxon>Cryptolaemus</taxon>
    </lineage>
</organism>
<gene>
    <name evidence="2" type="ORF">HHI36_000875</name>
</gene>
<evidence type="ECO:0000313" key="2">
    <source>
        <dbReference type="EMBL" id="KAL3286368.1"/>
    </source>
</evidence>
<accession>A0ABD2P661</accession>
<dbReference type="Proteomes" id="UP001516400">
    <property type="component" value="Unassembled WGS sequence"/>
</dbReference>
<evidence type="ECO:0000313" key="3">
    <source>
        <dbReference type="Proteomes" id="UP001516400"/>
    </source>
</evidence>
<dbReference type="AlphaFoldDB" id="A0ABD2P661"/>
<feature type="compositionally biased region" description="Low complexity" evidence="1">
    <location>
        <begin position="20"/>
        <end position="32"/>
    </location>
</feature>
<evidence type="ECO:0000256" key="1">
    <source>
        <dbReference type="SAM" id="MobiDB-lite"/>
    </source>
</evidence>
<reference evidence="2 3" key="1">
    <citation type="journal article" date="2021" name="BMC Biol.">
        <title>Horizontally acquired antibacterial genes associated with adaptive radiation of ladybird beetles.</title>
        <authorList>
            <person name="Li H.S."/>
            <person name="Tang X.F."/>
            <person name="Huang Y.H."/>
            <person name="Xu Z.Y."/>
            <person name="Chen M.L."/>
            <person name="Du X.Y."/>
            <person name="Qiu B.Y."/>
            <person name="Chen P.T."/>
            <person name="Zhang W."/>
            <person name="Slipinski A."/>
            <person name="Escalona H.E."/>
            <person name="Waterhouse R.M."/>
            <person name="Zwick A."/>
            <person name="Pang H."/>
        </authorList>
    </citation>
    <scope>NUCLEOTIDE SEQUENCE [LARGE SCALE GENOMIC DNA]</scope>
    <source>
        <strain evidence="2">SYSU2018</strain>
    </source>
</reference>